<sequence length="267" mass="30942">MISVIVPTLGTRQIELIRLFDSLENQSNGDFEVILVSQDNEEKIKNLLSNYNFSHKHIHINKKGLSHARNVGLNYISGDIVTFSDDDCWYLNDSFEKVHSYLKNSSAGIICFQMFDPDKNEYLKNYPDEVQPTVSKRGLWSKSSIEIFIDLKKVKKEHLRFDEEFGLGAKYPSGEENILLFDLYSLGYQIAYEPELIVYHEKKDIVTRLNTKTVLGKGPMFKRMYNTPVSLALITLFFFKKYNLIQGENKAKLLISSLNKTIRYNKN</sequence>
<dbReference type="STRING" id="1321606.SAMD00020551_0139"/>
<dbReference type="Proteomes" id="UP000031014">
    <property type="component" value="Unassembled WGS sequence"/>
</dbReference>
<proteinExistence type="predicted"/>
<dbReference type="Gene3D" id="3.90.550.10">
    <property type="entry name" value="Spore Coat Polysaccharide Biosynthesis Protein SpsA, Chain A"/>
    <property type="match status" value="1"/>
</dbReference>
<reference evidence="2 3" key="1">
    <citation type="submission" date="2013-06" db="EMBL/GenBank/DDBJ databases">
        <title>Whole genome shotgun sequence of Bacillus selenatarsenatis SF-1.</title>
        <authorList>
            <person name="Kuroda M."/>
            <person name="Sei K."/>
            <person name="Yamashita M."/>
            <person name="Ike M."/>
        </authorList>
    </citation>
    <scope>NUCLEOTIDE SEQUENCE [LARGE SCALE GENOMIC DNA]</scope>
    <source>
        <strain evidence="2 3">SF-1</strain>
    </source>
</reference>
<keyword evidence="2" id="KW-0808">Transferase</keyword>
<dbReference type="Pfam" id="PF00535">
    <property type="entry name" value="Glycos_transf_2"/>
    <property type="match status" value="1"/>
</dbReference>
<dbReference type="InterPro" id="IPR001173">
    <property type="entry name" value="Glyco_trans_2-like"/>
</dbReference>
<dbReference type="PANTHER" id="PTHR43685">
    <property type="entry name" value="GLYCOSYLTRANSFERASE"/>
    <property type="match status" value="1"/>
</dbReference>
<dbReference type="InterPro" id="IPR029044">
    <property type="entry name" value="Nucleotide-diphossugar_trans"/>
</dbReference>
<evidence type="ECO:0000313" key="3">
    <source>
        <dbReference type="Proteomes" id="UP000031014"/>
    </source>
</evidence>
<dbReference type="CDD" id="cd00761">
    <property type="entry name" value="Glyco_tranf_GTA_type"/>
    <property type="match status" value="1"/>
</dbReference>
<keyword evidence="3" id="KW-1185">Reference proteome</keyword>
<dbReference type="SUPFAM" id="SSF53448">
    <property type="entry name" value="Nucleotide-diphospho-sugar transferases"/>
    <property type="match status" value="1"/>
</dbReference>
<dbReference type="PANTHER" id="PTHR43685:SF2">
    <property type="entry name" value="GLYCOSYLTRANSFERASE 2-LIKE DOMAIN-CONTAINING PROTEIN"/>
    <property type="match status" value="1"/>
</dbReference>
<dbReference type="OrthoDB" id="153025at2"/>
<dbReference type="EMBL" id="BASE01000004">
    <property type="protein sequence ID" value="GAM12020.1"/>
    <property type="molecule type" value="Genomic_DNA"/>
</dbReference>
<protein>
    <submittedName>
        <fullName evidence="2">Glycosyltransferase</fullName>
    </submittedName>
</protein>
<evidence type="ECO:0000313" key="2">
    <source>
        <dbReference type="EMBL" id="GAM12020.1"/>
    </source>
</evidence>
<name>A0A0A8WWJ6_MESS1</name>
<dbReference type="AlphaFoldDB" id="A0A0A8WWJ6"/>
<dbReference type="InterPro" id="IPR050834">
    <property type="entry name" value="Glycosyltransf_2"/>
</dbReference>
<gene>
    <name evidence="2" type="ORF">SAMD00020551_0139</name>
</gene>
<feature type="domain" description="Glycosyltransferase 2-like" evidence="1">
    <location>
        <begin position="3"/>
        <end position="130"/>
    </location>
</feature>
<organism evidence="2 3">
    <name type="scientific">Mesobacillus selenatarsenatis (strain DSM 18680 / JCM 14380 / FERM P-15431 / SF-1)</name>
    <dbReference type="NCBI Taxonomy" id="1321606"/>
    <lineage>
        <taxon>Bacteria</taxon>
        <taxon>Bacillati</taxon>
        <taxon>Bacillota</taxon>
        <taxon>Bacilli</taxon>
        <taxon>Bacillales</taxon>
        <taxon>Bacillaceae</taxon>
        <taxon>Mesobacillus</taxon>
    </lineage>
</organism>
<evidence type="ECO:0000259" key="1">
    <source>
        <dbReference type="Pfam" id="PF00535"/>
    </source>
</evidence>
<dbReference type="RefSeq" id="WP_041963973.1">
    <property type="nucleotide sequence ID" value="NZ_BASE01000004.1"/>
</dbReference>
<dbReference type="GO" id="GO:0016740">
    <property type="term" value="F:transferase activity"/>
    <property type="evidence" value="ECO:0007669"/>
    <property type="project" value="UniProtKB-KW"/>
</dbReference>
<comment type="caution">
    <text evidence="2">The sequence shown here is derived from an EMBL/GenBank/DDBJ whole genome shotgun (WGS) entry which is preliminary data.</text>
</comment>
<accession>A0A0A8WWJ6</accession>